<accession>A0A263BXH7</accession>
<evidence type="ECO:0008006" key="4">
    <source>
        <dbReference type="Google" id="ProtNLM"/>
    </source>
</evidence>
<dbReference type="AlphaFoldDB" id="A0A263BXH7"/>
<keyword evidence="1" id="KW-0812">Transmembrane</keyword>
<evidence type="ECO:0000313" key="3">
    <source>
        <dbReference type="Proteomes" id="UP000217083"/>
    </source>
</evidence>
<evidence type="ECO:0000313" key="2">
    <source>
        <dbReference type="EMBL" id="OZM58443.1"/>
    </source>
</evidence>
<gene>
    <name evidence="2" type="ORF">CIB95_02425</name>
</gene>
<reference evidence="2 3" key="2">
    <citation type="submission" date="2017-09" db="EMBL/GenBank/DDBJ databases">
        <title>Bacillus patelloidae sp. nov., isolated from the intestinal tract of a marine limpet.</title>
        <authorList>
            <person name="Liu R."/>
            <person name="Dong C."/>
            <person name="Shao Z."/>
        </authorList>
    </citation>
    <scope>NUCLEOTIDE SEQUENCE [LARGE SCALE GENOMIC DNA]</scope>
    <source>
        <strain evidence="2 3">SA5d-4</strain>
    </source>
</reference>
<organism evidence="2 3">
    <name type="scientific">Lottiidibacillus patelloidae</name>
    <dbReference type="NCBI Taxonomy" id="2670334"/>
    <lineage>
        <taxon>Bacteria</taxon>
        <taxon>Bacillati</taxon>
        <taxon>Bacillota</taxon>
        <taxon>Bacilli</taxon>
        <taxon>Bacillales</taxon>
        <taxon>Bacillaceae</taxon>
        <taxon>Lottiidibacillus</taxon>
    </lineage>
</organism>
<keyword evidence="1" id="KW-1133">Transmembrane helix</keyword>
<reference evidence="3" key="1">
    <citation type="submission" date="2017-08" db="EMBL/GenBank/DDBJ databases">
        <authorList>
            <person name="Huang Z."/>
        </authorList>
    </citation>
    <scope>NUCLEOTIDE SEQUENCE [LARGE SCALE GENOMIC DNA]</scope>
    <source>
        <strain evidence="3">SA5d-4</strain>
    </source>
</reference>
<proteinExistence type="predicted"/>
<keyword evidence="1" id="KW-0472">Membrane</keyword>
<feature type="transmembrane region" description="Helical" evidence="1">
    <location>
        <begin position="49"/>
        <end position="66"/>
    </location>
</feature>
<dbReference type="RefSeq" id="WP_094921347.1">
    <property type="nucleotide sequence ID" value="NZ_NPIA01000001.1"/>
</dbReference>
<dbReference type="EMBL" id="NPIA01000001">
    <property type="protein sequence ID" value="OZM58443.1"/>
    <property type="molecule type" value="Genomic_DNA"/>
</dbReference>
<comment type="caution">
    <text evidence="2">The sequence shown here is derived from an EMBL/GenBank/DDBJ whole genome shotgun (WGS) entry which is preliminary data.</text>
</comment>
<name>A0A263BXH7_9BACI</name>
<protein>
    <recommendedName>
        <fullName evidence="4">YlaH-like protein</fullName>
    </recommendedName>
</protein>
<feature type="transmembrane region" description="Helical" evidence="1">
    <location>
        <begin position="18"/>
        <end position="37"/>
    </location>
</feature>
<dbReference type="Pfam" id="PF14036">
    <property type="entry name" value="YlaH"/>
    <property type="match status" value="1"/>
</dbReference>
<sequence length="100" mass="11137">MEGSWILDALGYDSHPQLAGWLLYGIIVTLTVVVYNLGFAQKLPILKTIFIYIMLLFGCLILQIFAVFGLPVVESLAIAALILIVYKIRLHNERSTEAGE</sequence>
<evidence type="ECO:0000256" key="1">
    <source>
        <dbReference type="SAM" id="Phobius"/>
    </source>
</evidence>
<keyword evidence="3" id="KW-1185">Reference proteome</keyword>
<dbReference type="Proteomes" id="UP000217083">
    <property type="component" value="Unassembled WGS sequence"/>
</dbReference>
<dbReference type="InterPro" id="IPR025620">
    <property type="entry name" value="YlaH"/>
</dbReference>